<dbReference type="Proteomes" id="UP001214576">
    <property type="component" value="Unassembled WGS sequence"/>
</dbReference>
<organism evidence="2 3">
    <name type="scientific">Ovis ammon polii</name>
    <dbReference type="NCBI Taxonomy" id="230172"/>
    <lineage>
        <taxon>Eukaryota</taxon>
        <taxon>Metazoa</taxon>
        <taxon>Chordata</taxon>
        <taxon>Craniata</taxon>
        <taxon>Vertebrata</taxon>
        <taxon>Euteleostomi</taxon>
        <taxon>Mammalia</taxon>
        <taxon>Eutheria</taxon>
        <taxon>Laurasiatheria</taxon>
        <taxon>Artiodactyla</taxon>
        <taxon>Ruminantia</taxon>
        <taxon>Pecora</taxon>
        <taxon>Bovidae</taxon>
        <taxon>Caprinae</taxon>
        <taxon>Ovis</taxon>
    </lineage>
</organism>
<dbReference type="EMBL" id="JAKZEL010000001">
    <property type="protein sequence ID" value="KAI4549762.1"/>
    <property type="molecule type" value="Genomic_DNA"/>
</dbReference>
<sequence>MDCSLPGSSTHGILSNGEAKTDFKSPRSVSSLQIKTLRPPDNQRVLKLCRLHPRVTVFWAGAPATFEVTTSLCDPVPLATVEEASQDEQEKPECVPGVQKKVMRLPGVARSRSPRSFTLLQSVSVVAPFTQMRSASETQKSFIGSDTDQ</sequence>
<dbReference type="AlphaFoldDB" id="A0AAD4YJ88"/>
<feature type="compositionally biased region" description="Polar residues" evidence="1">
    <location>
        <begin position="1"/>
        <end position="13"/>
    </location>
</feature>
<evidence type="ECO:0000256" key="1">
    <source>
        <dbReference type="SAM" id="MobiDB-lite"/>
    </source>
</evidence>
<evidence type="ECO:0000313" key="2">
    <source>
        <dbReference type="EMBL" id="KAI4549762.1"/>
    </source>
</evidence>
<proteinExistence type="predicted"/>
<keyword evidence="3" id="KW-1185">Reference proteome</keyword>
<feature type="region of interest" description="Disordered" evidence="1">
    <location>
        <begin position="1"/>
        <end position="32"/>
    </location>
</feature>
<name>A0AAD4YJ88_OVIAM</name>
<reference evidence="2" key="1">
    <citation type="submission" date="2022-03" db="EMBL/GenBank/DDBJ databases">
        <title>Genomic analyses of argali, domestic sheep and their hybrids provide insights into chromosomal evolution, heterosis and genetic basis of agronomic traits.</title>
        <authorList>
            <person name="Li M."/>
        </authorList>
    </citation>
    <scope>NUCLEOTIDE SEQUENCE</scope>
    <source>
        <strain evidence="2">CAU-MHL-2022a</strain>
        <tissue evidence="2">Skin</tissue>
    </source>
</reference>
<protein>
    <submittedName>
        <fullName evidence="2">Uncharacterized protein</fullName>
    </submittedName>
</protein>
<evidence type="ECO:0000313" key="3">
    <source>
        <dbReference type="Proteomes" id="UP001214576"/>
    </source>
</evidence>
<comment type="caution">
    <text evidence="2">The sequence shown here is derived from an EMBL/GenBank/DDBJ whole genome shotgun (WGS) entry which is preliminary data.</text>
</comment>
<accession>A0AAD4YJ88</accession>
<gene>
    <name evidence="2" type="ORF">MG293_002092</name>
</gene>